<accession>A0A4P6UGE7</accession>
<sequence>MNIHRYIAVPAALLMACAAHAEPVKIAVLETLSGPQASTGQTFRAGVRYAIDKMNAAGGWNGEPVQLVEYDNQGGPAGASDKLKAAIADGVQIVVQGASSAIGGQITEDVRKHNLRNPGKEIVYINVGAEALELTGEKCNFHHFRLTGNAQVRTKVLVQGMKQAKALGSKVYSINQNYSWGQDMENAIVANAAAGGYQVVEKTLHDVNKIQDFSPYIAKISASGAETVLTGNWSNDLLLMMKAAKAAGLKAAFGTVFLDQPGNIRNAGDTAVGHFIVHAFNAEAAGAEGARFVADYTTKTGHAPVFVEPQTVFGLDMVADALKRTKPMGGKLDVNAFARAMETARIKTPMGEARMRAEDHQVLLPLVVSTVAKDARYKVDDTELGFKPVKVFSADEAAAPVQSSCKMQRPA</sequence>
<feature type="domain" description="Leucine-binding protein" evidence="6">
    <location>
        <begin position="23"/>
        <end position="373"/>
    </location>
</feature>
<dbReference type="CDD" id="cd06329">
    <property type="entry name" value="PBP1_SBP-like"/>
    <property type="match status" value="1"/>
</dbReference>
<keyword evidence="3 5" id="KW-0732">Signal</keyword>
<dbReference type="InterPro" id="IPR000709">
    <property type="entry name" value="Leu_Ile_Val-bd"/>
</dbReference>
<evidence type="ECO:0000256" key="3">
    <source>
        <dbReference type="ARBA" id="ARBA00022729"/>
    </source>
</evidence>
<dbReference type="Pfam" id="PF13458">
    <property type="entry name" value="Peripla_BP_6"/>
    <property type="match status" value="1"/>
</dbReference>
<reference evidence="7 8" key="1">
    <citation type="submission" date="2018-07" db="EMBL/GenBank/DDBJ databases">
        <title>Exploring interactions and the metabolic potential of the ultra-small soil bacteria Hylemonella gracilis.</title>
        <authorList>
            <person name="Tyc O."/>
            <person name="Kulkarni P."/>
            <person name="Gawehns F."/>
            <person name="Hundscheid M."/>
            <person name="Zweers H."/>
            <person name="Garbeva P."/>
        </authorList>
    </citation>
    <scope>NUCLEOTIDE SEQUENCE [LARGE SCALE GENOMIC DNA]</scope>
    <source>
        <strain evidence="7 8">NS1</strain>
    </source>
</reference>
<comment type="similarity">
    <text evidence="1">Belongs to the leucine-binding protein family.</text>
</comment>
<dbReference type="Proteomes" id="UP000292939">
    <property type="component" value="Chromosome"/>
</dbReference>
<evidence type="ECO:0000256" key="5">
    <source>
        <dbReference type="SAM" id="SignalP"/>
    </source>
</evidence>
<evidence type="ECO:0000256" key="4">
    <source>
        <dbReference type="ARBA" id="ARBA00022970"/>
    </source>
</evidence>
<dbReference type="InterPro" id="IPR028081">
    <property type="entry name" value="Leu-bd"/>
</dbReference>
<proteinExistence type="inferred from homology"/>
<dbReference type="AlphaFoldDB" id="A0A4P6UGE7"/>
<dbReference type="PANTHER" id="PTHR30483">
    <property type="entry name" value="LEUCINE-SPECIFIC-BINDING PROTEIN"/>
    <property type="match status" value="1"/>
</dbReference>
<organism evidence="7 8">
    <name type="scientific">Hylemonella gracilis</name>
    <dbReference type="NCBI Taxonomy" id="80880"/>
    <lineage>
        <taxon>Bacteria</taxon>
        <taxon>Pseudomonadati</taxon>
        <taxon>Pseudomonadota</taxon>
        <taxon>Betaproteobacteria</taxon>
        <taxon>Burkholderiales</taxon>
        <taxon>Comamonadaceae</taxon>
        <taxon>Hylemonella</taxon>
    </lineage>
</organism>
<dbReference type="PRINTS" id="PR00337">
    <property type="entry name" value="LEUILEVALBP"/>
</dbReference>
<dbReference type="EMBL" id="CP031395">
    <property type="protein sequence ID" value="QBK04122.1"/>
    <property type="molecule type" value="Genomic_DNA"/>
</dbReference>
<evidence type="ECO:0000313" key="7">
    <source>
        <dbReference type="EMBL" id="QBK04122.1"/>
    </source>
</evidence>
<keyword evidence="2" id="KW-0813">Transport</keyword>
<evidence type="ECO:0000256" key="2">
    <source>
        <dbReference type="ARBA" id="ARBA00022448"/>
    </source>
</evidence>
<feature type="signal peptide" evidence="5">
    <location>
        <begin position="1"/>
        <end position="21"/>
    </location>
</feature>
<dbReference type="PROSITE" id="PS51257">
    <property type="entry name" value="PROKAR_LIPOPROTEIN"/>
    <property type="match status" value="1"/>
</dbReference>
<evidence type="ECO:0000259" key="6">
    <source>
        <dbReference type="Pfam" id="PF13458"/>
    </source>
</evidence>
<dbReference type="InterPro" id="IPR051010">
    <property type="entry name" value="BCAA_transport"/>
</dbReference>
<name>A0A4P6UGE7_9BURK</name>
<dbReference type="SUPFAM" id="SSF53822">
    <property type="entry name" value="Periplasmic binding protein-like I"/>
    <property type="match status" value="1"/>
</dbReference>
<keyword evidence="4" id="KW-0029">Amino-acid transport</keyword>
<dbReference type="KEGG" id="hgr:DW355_04435"/>
<gene>
    <name evidence="7" type="ORF">DW355_04435</name>
</gene>
<evidence type="ECO:0000256" key="1">
    <source>
        <dbReference type="ARBA" id="ARBA00010062"/>
    </source>
</evidence>
<dbReference type="Gene3D" id="3.40.50.2300">
    <property type="match status" value="2"/>
</dbReference>
<evidence type="ECO:0000313" key="8">
    <source>
        <dbReference type="Proteomes" id="UP000292939"/>
    </source>
</evidence>
<feature type="chain" id="PRO_5020871044" evidence="5">
    <location>
        <begin position="22"/>
        <end position="411"/>
    </location>
</feature>
<dbReference type="RefSeq" id="WP_131278133.1">
    <property type="nucleotide sequence ID" value="NZ_CP031395.1"/>
</dbReference>
<dbReference type="InterPro" id="IPR028082">
    <property type="entry name" value="Peripla_BP_I"/>
</dbReference>
<dbReference type="PANTHER" id="PTHR30483:SF6">
    <property type="entry name" value="PERIPLASMIC BINDING PROTEIN OF ABC TRANSPORTER FOR NATURAL AMINO ACIDS"/>
    <property type="match status" value="1"/>
</dbReference>
<dbReference type="GO" id="GO:0006865">
    <property type="term" value="P:amino acid transport"/>
    <property type="evidence" value="ECO:0007669"/>
    <property type="project" value="UniProtKB-KW"/>
</dbReference>
<dbReference type="OrthoDB" id="5289062at2"/>
<protein>
    <submittedName>
        <fullName evidence="7">Branched-chain amino acid ABC transporter substrate-binding protein</fullName>
    </submittedName>
</protein>